<evidence type="ECO:0000256" key="1">
    <source>
        <dbReference type="ARBA" id="ARBA00004123"/>
    </source>
</evidence>
<evidence type="ECO:0000256" key="2">
    <source>
        <dbReference type="ARBA" id="ARBA00022902"/>
    </source>
</evidence>
<protein>
    <submittedName>
        <fullName evidence="6">Achaete-scute-like 4</fullName>
    </submittedName>
</protein>
<dbReference type="SMART" id="SM00353">
    <property type="entry name" value="HLH"/>
    <property type="match status" value="1"/>
</dbReference>
<dbReference type="GO" id="GO:0046983">
    <property type="term" value="F:protein dimerization activity"/>
    <property type="evidence" value="ECO:0007669"/>
    <property type="project" value="InterPro"/>
</dbReference>
<dbReference type="Proteomes" id="UP000225706">
    <property type="component" value="Unassembled WGS sequence"/>
</dbReference>
<dbReference type="InterPro" id="IPR050283">
    <property type="entry name" value="E-box_TF_Regulators"/>
</dbReference>
<dbReference type="PANTHER" id="PTHR23349:SF108">
    <property type="entry name" value="BHLH DOMAIN-CONTAINING PROTEIN"/>
    <property type="match status" value="1"/>
</dbReference>
<dbReference type="OrthoDB" id="6241467at2759"/>
<keyword evidence="4" id="KW-0539">Nucleus</keyword>
<dbReference type="GO" id="GO:0007399">
    <property type="term" value="P:nervous system development"/>
    <property type="evidence" value="ECO:0007669"/>
    <property type="project" value="UniProtKB-KW"/>
</dbReference>
<sequence length="181" mass="20444">MSVKDMPKSSAFTIPTTTICYPHQRTEEGGSDVLRPPAKISLLSPVLGQTRRRRAATSAKQKEPAVVARRNARERKRVKLVNDGFMRLRKHVPTDPKNKKLSKVKTLRSAIDYIRHLQHVLAMANKHQMEAEHEAAGSQTQSWITASDFKTEEEYKTEFGKTVFACGQPRVRQSSTVPTSF</sequence>
<keyword evidence="2" id="KW-0524">Neurogenesis</keyword>
<feature type="domain" description="BHLH" evidence="5">
    <location>
        <begin position="65"/>
        <end position="117"/>
    </location>
</feature>
<name>A0A2B4SC97_STYPI</name>
<dbReference type="GO" id="GO:0000977">
    <property type="term" value="F:RNA polymerase II transcription regulatory region sequence-specific DNA binding"/>
    <property type="evidence" value="ECO:0007669"/>
    <property type="project" value="TreeGrafter"/>
</dbReference>
<evidence type="ECO:0000313" key="6">
    <source>
        <dbReference type="EMBL" id="PFX28304.1"/>
    </source>
</evidence>
<dbReference type="SUPFAM" id="SSF47459">
    <property type="entry name" value="HLH, helix-loop-helix DNA-binding domain"/>
    <property type="match status" value="1"/>
</dbReference>
<keyword evidence="7" id="KW-1185">Reference proteome</keyword>
<dbReference type="GO" id="GO:0005634">
    <property type="term" value="C:nucleus"/>
    <property type="evidence" value="ECO:0007669"/>
    <property type="project" value="UniProtKB-SubCell"/>
</dbReference>
<comment type="caution">
    <text evidence="6">The sequence shown here is derived from an EMBL/GenBank/DDBJ whole genome shotgun (WGS) entry which is preliminary data.</text>
</comment>
<proteinExistence type="predicted"/>
<dbReference type="FunFam" id="4.10.280.10:FF:000029">
    <property type="entry name" value="Achaete-scute family bHLH transcription factor 1"/>
    <property type="match status" value="1"/>
</dbReference>
<dbReference type="InterPro" id="IPR011598">
    <property type="entry name" value="bHLH_dom"/>
</dbReference>
<accession>A0A2B4SC97</accession>
<dbReference type="AlphaFoldDB" id="A0A2B4SC97"/>
<dbReference type="Pfam" id="PF00010">
    <property type="entry name" value="HLH"/>
    <property type="match status" value="1"/>
</dbReference>
<comment type="subcellular location">
    <subcellularLocation>
        <location evidence="1">Nucleus</location>
    </subcellularLocation>
</comment>
<evidence type="ECO:0000256" key="4">
    <source>
        <dbReference type="ARBA" id="ARBA00023242"/>
    </source>
</evidence>
<dbReference type="EMBL" id="LSMT01000086">
    <property type="protein sequence ID" value="PFX28304.1"/>
    <property type="molecule type" value="Genomic_DNA"/>
</dbReference>
<dbReference type="Gene3D" id="4.10.280.10">
    <property type="entry name" value="Helix-loop-helix DNA-binding domain"/>
    <property type="match status" value="1"/>
</dbReference>
<evidence type="ECO:0000313" key="7">
    <source>
        <dbReference type="Proteomes" id="UP000225706"/>
    </source>
</evidence>
<dbReference type="CDD" id="cd11418">
    <property type="entry name" value="bHLH_TS_ASCL"/>
    <property type="match status" value="1"/>
</dbReference>
<dbReference type="GO" id="GO:0000981">
    <property type="term" value="F:DNA-binding transcription factor activity, RNA polymerase II-specific"/>
    <property type="evidence" value="ECO:0007669"/>
    <property type="project" value="TreeGrafter"/>
</dbReference>
<keyword evidence="3" id="KW-0238">DNA-binding</keyword>
<dbReference type="PANTHER" id="PTHR23349">
    <property type="entry name" value="BASIC HELIX-LOOP-HELIX TRANSCRIPTION FACTOR, TWIST"/>
    <property type="match status" value="1"/>
</dbReference>
<dbReference type="STRING" id="50429.A0A2B4SC97"/>
<evidence type="ECO:0000256" key="3">
    <source>
        <dbReference type="ARBA" id="ARBA00023125"/>
    </source>
</evidence>
<evidence type="ECO:0000259" key="5">
    <source>
        <dbReference type="PROSITE" id="PS50888"/>
    </source>
</evidence>
<gene>
    <name evidence="6" type="primary">ASCL4</name>
    <name evidence="6" type="ORF">AWC38_SpisGene6973</name>
</gene>
<dbReference type="PROSITE" id="PS50888">
    <property type="entry name" value="BHLH"/>
    <property type="match status" value="1"/>
</dbReference>
<dbReference type="InterPro" id="IPR036638">
    <property type="entry name" value="HLH_DNA-bd_sf"/>
</dbReference>
<organism evidence="6 7">
    <name type="scientific">Stylophora pistillata</name>
    <name type="common">Smooth cauliflower coral</name>
    <dbReference type="NCBI Taxonomy" id="50429"/>
    <lineage>
        <taxon>Eukaryota</taxon>
        <taxon>Metazoa</taxon>
        <taxon>Cnidaria</taxon>
        <taxon>Anthozoa</taxon>
        <taxon>Hexacorallia</taxon>
        <taxon>Scleractinia</taxon>
        <taxon>Astrocoeniina</taxon>
        <taxon>Pocilloporidae</taxon>
        <taxon>Stylophora</taxon>
    </lineage>
</organism>
<reference evidence="7" key="1">
    <citation type="journal article" date="2017" name="bioRxiv">
        <title>Comparative analysis of the genomes of Stylophora pistillata and Acropora digitifera provides evidence for extensive differences between species of corals.</title>
        <authorList>
            <person name="Voolstra C.R."/>
            <person name="Li Y."/>
            <person name="Liew Y.J."/>
            <person name="Baumgarten S."/>
            <person name="Zoccola D."/>
            <person name="Flot J.-F."/>
            <person name="Tambutte S."/>
            <person name="Allemand D."/>
            <person name="Aranda M."/>
        </authorList>
    </citation>
    <scope>NUCLEOTIDE SEQUENCE [LARGE SCALE GENOMIC DNA]</scope>
</reference>